<keyword evidence="1" id="KW-0732">Signal</keyword>
<proteinExistence type="predicted"/>
<comment type="caution">
    <text evidence="2">The sequence shown here is derived from an EMBL/GenBank/DDBJ whole genome shotgun (WGS) entry which is preliminary data.</text>
</comment>
<reference evidence="2 3" key="1">
    <citation type="submission" date="2018-06" db="EMBL/GenBank/DDBJ databases">
        <title>Genomic Encyclopedia of Archaeal and Bacterial Type Strains, Phase II (KMG-II): from individual species to whole genera.</title>
        <authorList>
            <person name="Goeker M."/>
        </authorList>
    </citation>
    <scope>NUCLEOTIDE SEQUENCE [LARGE SCALE GENOMIC DNA]</scope>
    <source>
        <strain evidence="2 3">DSM 23857</strain>
    </source>
</reference>
<dbReference type="AlphaFoldDB" id="A0A327Q7M5"/>
<dbReference type="RefSeq" id="WP_111599618.1">
    <property type="nucleotide sequence ID" value="NZ_QLLL01000008.1"/>
</dbReference>
<gene>
    <name evidence="2" type="ORF">LX64_04216</name>
</gene>
<organism evidence="2 3">
    <name type="scientific">Chitinophaga skermanii</name>
    <dbReference type="NCBI Taxonomy" id="331697"/>
    <lineage>
        <taxon>Bacteria</taxon>
        <taxon>Pseudomonadati</taxon>
        <taxon>Bacteroidota</taxon>
        <taxon>Chitinophagia</taxon>
        <taxon>Chitinophagales</taxon>
        <taxon>Chitinophagaceae</taxon>
        <taxon>Chitinophaga</taxon>
    </lineage>
</organism>
<accession>A0A327Q7M5</accession>
<dbReference type="Proteomes" id="UP000249547">
    <property type="component" value="Unassembled WGS sequence"/>
</dbReference>
<evidence type="ECO:0000313" key="3">
    <source>
        <dbReference type="Proteomes" id="UP000249547"/>
    </source>
</evidence>
<protein>
    <submittedName>
        <fullName evidence="2">Uncharacterized protein</fullName>
    </submittedName>
</protein>
<keyword evidence="3" id="KW-1185">Reference proteome</keyword>
<feature type="signal peptide" evidence="1">
    <location>
        <begin position="1"/>
        <end position="23"/>
    </location>
</feature>
<dbReference type="EMBL" id="QLLL01000008">
    <property type="protein sequence ID" value="RAJ00509.1"/>
    <property type="molecule type" value="Genomic_DNA"/>
</dbReference>
<feature type="chain" id="PRO_5016381656" evidence="1">
    <location>
        <begin position="24"/>
        <end position="147"/>
    </location>
</feature>
<sequence length="147" mass="17126">MKTKIISTAIVGALFLFCNTSHAQDISFDSKGFKEKNLKTYIEANIEIYVDSINNAFYKSEIPAFLLDTQLDYKFRSLWISPHLALSIRKQIINRVSNCHPLRLILESKEPLYKKQPLREDVTLPYGNKSIYDFVKERLYQLDCLSK</sequence>
<evidence type="ECO:0000313" key="2">
    <source>
        <dbReference type="EMBL" id="RAJ00509.1"/>
    </source>
</evidence>
<name>A0A327Q7M5_9BACT</name>
<evidence type="ECO:0000256" key="1">
    <source>
        <dbReference type="SAM" id="SignalP"/>
    </source>
</evidence>